<evidence type="ECO:0000313" key="2">
    <source>
        <dbReference type="Proteomes" id="UP000001217"/>
    </source>
</evidence>
<organism evidence="1 2">
    <name type="scientific">Vibrio cholerae serotype O1 (strain M66-2)</name>
    <dbReference type="NCBI Taxonomy" id="579112"/>
    <lineage>
        <taxon>Bacteria</taxon>
        <taxon>Pseudomonadati</taxon>
        <taxon>Pseudomonadota</taxon>
        <taxon>Gammaproteobacteria</taxon>
        <taxon>Vibrionales</taxon>
        <taxon>Vibrionaceae</taxon>
        <taxon>Vibrio</taxon>
    </lineage>
</organism>
<sequence>MSFVPNLLETTALNRAYECPRHDYTMLLVAYF</sequence>
<dbReference type="Proteomes" id="UP000001217">
    <property type="component" value="Chromosome II"/>
</dbReference>
<protein>
    <submittedName>
        <fullName evidence="1">Uncharacterized protein</fullName>
    </submittedName>
</protein>
<gene>
    <name evidence="1" type="ordered locus">VCM66_A0828</name>
</gene>
<evidence type="ECO:0000313" key="1">
    <source>
        <dbReference type="EMBL" id="ACP07788.1"/>
    </source>
</evidence>
<dbReference type="AlphaFoldDB" id="C3LWD3"/>
<proteinExistence type="predicted"/>
<dbReference type="EMBL" id="CP001234">
    <property type="protein sequence ID" value="ACP07788.1"/>
    <property type="molecule type" value="Genomic_DNA"/>
</dbReference>
<reference evidence="1 2" key="1">
    <citation type="journal article" date="2008" name="PLoS ONE">
        <title>A recalibrated molecular clock and independent origins for the cholera pandemic clones.</title>
        <authorList>
            <person name="Feng L."/>
            <person name="Reeves P.R."/>
            <person name="Lan R."/>
            <person name="Ren Y."/>
            <person name="Gao C."/>
            <person name="Zhou Z."/>
            <person name="Ren Y."/>
            <person name="Cheng J."/>
            <person name="Wang W."/>
            <person name="Wang J."/>
            <person name="Qian W."/>
            <person name="Li D."/>
            <person name="Wang L."/>
        </authorList>
    </citation>
    <scope>NUCLEOTIDE SEQUENCE [LARGE SCALE GENOMIC DNA]</scope>
    <source>
        <strain evidence="1 2">M66-2</strain>
    </source>
</reference>
<name>C3LWD3_VIBCM</name>
<dbReference type="KEGG" id="vcm:VCM66_A0828"/>
<dbReference type="HOGENOM" id="CLU_3391958_0_0_6"/>
<accession>C3LWD3</accession>